<name>A0A4C1VWX2_EUMVA</name>
<feature type="region of interest" description="Disordered" evidence="1">
    <location>
        <begin position="876"/>
        <end position="914"/>
    </location>
</feature>
<dbReference type="PANTHER" id="PTHR47331">
    <property type="entry name" value="PHD-TYPE DOMAIN-CONTAINING PROTEIN"/>
    <property type="match status" value="1"/>
</dbReference>
<evidence type="ECO:0000313" key="2">
    <source>
        <dbReference type="EMBL" id="GBP42335.1"/>
    </source>
</evidence>
<reference evidence="2 3" key="1">
    <citation type="journal article" date="2019" name="Commun. Biol.">
        <title>The bagworm genome reveals a unique fibroin gene that provides high tensile strength.</title>
        <authorList>
            <person name="Kono N."/>
            <person name="Nakamura H."/>
            <person name="Ohtoshi R."/>
            <person name="Tomita M."/>
            <person name="Numata K."/>
            <person name="Arakawa K."/>
        </authorList>
    </citation>
    <scope>NUCLEOTIDE SEQUENCE [LARGE SCALE GENOMIC DNA]</scope>
</reference>
<comment type="caution">
    <text evidence="2">The sequence shown here is derived from an EMBL/GenBank/DDBJ whole genome shotgun (WGS) entry which is preliminary data.</text>
</comment>
<dbReference type="InterPro" id="IPR008042">
    <property type="entry name" value="Retrotrans_Pao"/>
</dbReference>
<evidence type="ECO:0008006" key="4">
    <source>
        <dbReference type="Google" id="ProtNLM"/>
    </source>
</evidence>
<organism evidence="2 3">
    <name type="scientific">Eumeta variegata</name>
    <name type="common">Bagworm moth</name>
    <name type="synonym">Eumeta japonica</name>
    <dbReference type="NCBI Taxonomy" id="151549"/>
    <lineage>
        <taxon>Eukaryota</taxon>
        <taxon>Metazoa</taxon>
        <taxon>Ecdysozoa</taxon>
        <taxon>Arthropoda</taxon>
        <taxon>Hexapoda</taxon>
        <taxon>Insecta</taxon>
        <taxon>Pterygota</taxon>
        <taxon>Neoptera</taxon>
        <taxon>Endopterygota</taxon>
        <taxon>Lepidoptera</taxon>
        <taxon>Glossata</taxon>
        <taxon>Ditrysia</taxon>
        <taxon>Tineoidea</taxon>
        <taxon>Psychidae</taxon>
        <taxon>Oiketicinae</taxon>
        <taxon>Eumeta</taxon>
    </lineage>
</organism>
<dbReference type="InterPro" id="IPR043128">
    <property type="entry name" value="Rev_trsase/Diguanyl_cyclase"/>
</dbReference>
<dbReference type="AlphaFoldDB" id="A0A4C1VWX2"/>
<protein>
    <recommendedName>
        <fullName evidence="4">Peptidase aspartic putative domain-containing protein</fullName>
    </recommendedName>
</protein>
<proteinExistence type="predicted"/>
<dbReference type="Proteomes" id="UP000299102">
    <property type="component" value="Unassembled WGS sequence"/>
</dbReference>
<dbReference type="Gene3D" id="3.30.70.270">
    <property type="match status" value="1"/>
</dbReference>
<dbReference type="PANTHER" id="PTHR47331:SF5">
    <property type="entry name" value="RIBONUCLEASE H"/>
    <property type="match status" value="1"/>
</dbReference>
<dbReference type="SUPFAM" id="SSF56672">
    <property type="entry name" value="DNA/RNA polymerases"/>
    <property type="match status" value="1"/>
</dbReference>
<dbReference type="EMBL" id="BGZK01000416">
    <property type="protein sequence ID" value="GBP42335.1"/>
    <property type="molecule type" value="Genomic_DNA"/>
</dbReference>
<dbReference type="GO" id="GO:0071897">
    <property type="term" value="P:DNA biosynthetic process"/>
    <property type="evidence" value="ECO:0007669"/>
    <property type="project" value="UniProtKB-ARBA"/>
</dbReference>
<feature type="compositionally biased region" description="Basic and acidic residues" evidence="1">
    <location>
        <begin position="900"/>
        <end position="914"/>
    </location>
</feature>
<dbReference type="OrthoDB" id="7491853at2759"/>
<evidence type="ECO:0000313" key="3">
    <source>
        <dbReference type="Proteomes" id="UP000299102"/>
    </source>
</evidence>
<sequence length="914" mass="103368">MCFRCLRAVTCKPRAEESPVRYVEADIIGYSTKSGPREGHEGSAQTTAVVTEHTAVSVNNVNTMRAYLKIVPVELYGPEGSMKVHALLDEGSTVTLIDEQVANRIGAKGRRETLRVSSVGGNEITDENRGNLKLAPQRVERATVAACSHLTDIAENLIYDAAAPCILIGQDNWGLIVSRQIKSGRANQPAASLTQLGWVLHGCCSSLSRPINTVHHLRPSDASDTELNDIVKRHFEIESLGVAPRKPSHDPEERALVLLDSNSVRLPSGQFETCLLWKSDNETMPESYDTAMRRLRSMEKKLSKNDNLKREYCEQINNLLKNGYAEPAPNQSTSERLWYLPHFAVTHPQKKKVRLVFDAAARTNGKCLNDALLTGPDLIRSLLGVLVRFRQGRVAVSADIKEMFLRVKIRKEDRDSLRFLWRNNMHENPQEYRMTSLIFGAASSPCTAIYIKNRNASEFELEYPEACKAIRLDHYVDDFLKSFNSIEEARRVSKQVYEIHRKAAFELRGWASNEIEVLNEMPDTRNDDNVQLGGDTRIEKTLGLQWDINNDALGFNLGLRNTPTEVLETSLPPTKRQVTSAVMSVFDPLGLASPVLITGKCMLQDIWRSGIDWDETIEADAHKKWLKWVNDIRKLASIRIPRCISPGHTEGELHVFVDASEKSYAAAVYWRIKLNEHESAVSLIAGKARVAPLKVISIPRLELQAALLGARLASSILTEIELNVTRKIFWTDSRTVLSWIRSDPRSFKPFVAHRLAELEEHTTVKCWRWVPTKLNVADDATRDPPTHFDETHRWFHGPDFLRKSEDEWPQETVESEQPTGEERSCTTLTLVNKEDSQVVPNVSRFSSWTRLLRSTARVLQAIDLFRVKRKVNALKHKRTATKTSSDPTWKHISKKAHTPAQKDKEDLKRTIGTL</sequence>
<keyword evidence="3" id="KW-1185">Reference proteome</keyword>
<dbReference type="Pfam" id="PF05380">
    <property type="entry name" value="Peptidase_A17"/>
    <property type="match status" value="1"/>
</dbReference>
<dbReference type="Gene3D" id="3.10.10.10">
    <property type="entry name" value="HIV Type 1 Reverse Transcriptase, subunit A, domain 1"/>
    <property type="match status" value="1"/>
</dbReference>
<dbReference type="STRING" id="151549.A0A4C1VWX2"/>
<dbReference type="InterPro" id="IPR043502">
    <property type="entry name" value="DNA/RNA_pol_sf"/>
</dbReference>
<accession>A0A4C1VWX2</accession>
<gene>
    <name evidence="2" type="ORF">EVAR_29591_1</name>
</gene>
<dbReference type="CDD" id="cd01644">
    <property type="entry name" value="RT_pepA17"/>
    <property type="match status" value="1"/>
</dbReference>
<evidence type="ECO:0000256" key="1">
    <source>
        <dbReference type="SAM" id="MobiDB-lite"/>
    </source>
</evidence>
<dbReference type="Pfam" id="PF13650">
    <property type="entry name" value="Asp_protease_2"/>
    <property type="match status" value="1"/>
</dbReference>